<gene>
    <name evidence="1" type="ORF">KC729_00040</name>
</gene>
<reference evidence="1" key="2">
    <citation type="journal article" date="2021" name="Microbiome">
        <title>Successional dynamics and alternative stable states in a saline activated sludge microbial community over 9 years.</title>
        <authorList>
            <person name="Wang Y."/>
            <person name="Ye J."/>
            <person name="Ju F."/>
            <person name="Liu L."/>
            <person name="Boyd J.A."/>
            <person name="Deng Y."/>
            <person name="Parks D.H."/>
            <person name="Jiang X."/>
            <person name="Yin X."/>
            <person name="Woodcroft B.J."/>
            <person name="Tyson G.W."/>
            <person name="Hugenholtz P."/>
            <person name="Polz M.F."/>
            <person name="Zhang T."/>
        </authorList>
    </citation>
    <scope>NUCLEOTIDE SEQUENCE</scope>
    <source>
        <strain evidence="1">HKST-UBA01</strain>
    </source>
</reference>
<proteinExistence type="predicted"/>
<dbReference type="EMBL" id="JAGQHR010000001">
    <property type="protein sequence ID" value="MCA9726039.1"/>
    <property type="molecule type" value="Genomic_DNA"/>
</dbReference>
<sequence length="495" mass="55664">MSRVGNALRALFAEAPVSAPEATRSQESQAHGFEFYVNVNPPSYASPTIDDLIERHGIAPYREMRRRCDAVASGLALPTYARLSTELKISASTDDELDEDIAAANRENFERAGGLLRYQEAGLDCLGIGFACIEKRWGEPEEWTAPSGKVYHLQFMRALVPIPQETIAIKRDRFGEIEPDGIWQSNTEQIVTPSLDPTYFDKFSARDFVVFSWQRQWDSPYGMSLLRPAYRWYVFKDQVIRAWQRYLERFGFPLLRVKVDKGVTYAERHRILTEVNKLMFNQGAVGHADIEPIELSHSTVAKYEDAVHEANRSIMRACLQPALLMENQGQTGSNALGSTQQSTFAWPIENLGMHVEQELVRKGVVEDFTRWNFGPQVAIPQVRYEDFQNKDLIAIATMMEAAQRIGIVIPDGWARTTLGVPEPKDDEDVLEPREKPMPTFPNQIPSNTDPQDAARLAGFLDGAVYASHSKDPEELRAFLAGQAGPALNGTVEALR</sequence>
<dbReference type="AlphaFoldDB" id="A0A956LUZ9"/>
<dbReference type="InterPro" id="IPR009279">
    <property type="entry name" value="Portal_Mu"/>
</dbReference>
<evidence type="ECO:0000313" key="1">
    <source>
        <dbReference type="EMBL" id="MCA9726039.1"/>
    </source>
</evidence>
<comment type="caution">
    <text evidence="1">The sequence shown here is derived from an EMBL/GenBank/DDBJ whole genome shotgun (WGS) entry which is preliminary data.</text>
</comment>
<dbReference type="Proteomes" id="UP000697710">
    <property type="component" value="Unassembled WGS sequence"/>
</dbReference>
<accession>A0A956LUZ9</accession>
<name>A0A956LUZ9_UNCEI</name>
<reference evidence="1" key="1">
    <citation type="submission" date="2020-04" db="EMBL/GenBank/DDBJ databases">
        <authorList>
            <person name="Zhang T."/>
        </authorList>
    </citation>
    <scope>NUCLEOTIDE SEQUENCE</scope>
    <source>
        <strain evidence="1">HKST-UBA01</strain>
    </source>
</reference>
<dbReference type="Pfam" id="PF06074">
    <property type="entry name" value="Portal_Mu"/>
    <property type="match status" value="1"/>
</dbReference>
<protein>
    <submittedName>
        <fullName evidence="1">DUF935 family protein</fullName>
    </submittedName>
</protein>
<evidence type="ECO:0000313" key="2">
    <source>
        <dbReference type="Proteomes" id="UP000697710"/>
    </source>
</evidence>
<organism evidence="1 2">
    <name type="scientific">Eiseniibacteriota bacterium</name>
    <dbReference type="NCBI Taxonomy" id="2212470"/>
    <lineage>
        <taxon>Bacteria</taxon>
        <taxon>Candidatus Eiseniibacteriota</taxon>
    </lineage>
</organism>